<evidence type="ECO:0000313" key="2">
    <source>
        <dbReference type="Proteomes" id="UP000267606"/>
    </source>
</evidence>
<evidence type="ECO:0000313" key="1">
    <source>
        <dbReference type="EMBL" id="VDO63856.1"/>
    </source>
</evidence>
<accession>A0A183HQT1</accession>
<reference evidence="1 2" key="2">
    <citation type="submission" date="2018-11" db="EMBL/GenBank/DDBJ databases">
        <authorList>
            <consortium name="Pathogen Informatics"/>
        </authorList>
    </citation>
    <scope>NUCLEOTIDE SEQUENCE [LARGE SCALE GENOMIC DNA]</scope>
</reference>
<dbReference type="Proteomes" id="UP000267606">
    <property type="component" value="Unassembled WGS sequence"/>
</dbReference>
<evidence type="ECO:0000313" key="3">
    <source>
        <dbReference type="WBParaSite" id="OFLC_0000984201-mRNA-1"/>
    </source>
</evidence>
<reference evidence="3" key="1">
    <citation type="submission" date="2016-06" db="UniProtKB">
        <authorList>
            <consortium name="WormBaseParasite"/>
        </authorList>
    </citation>
    <scope>IDENTIFICATION</scope>
</reference>
<proteinExistence type="predicted"/>
<dbReference type="STRING" id="387005.A0A183HQT1"/>
<dbReference type="AlphaFoldDB" id="A0A183HQT1"/>
<dbReference type="WBParaSite" id="OFLC_0000984201-mRNA-1">
    <property type="protein sequence ID" value="OFLC_0000984201-mRNA-1"/>
    <property type="gene ID" value="OFLC_0000984201"/>
</dbReference>
<gene>
    <name evidence="1" type="ORF">OFLC_LOCUS9842</name>
</gene>
<sequence length="79" mass="8925">MSDSDIDKDSYEVTTENMIHGDCGILNRNLLRKIGGKCSKRYPRALLSNIVIRNNGCPLYRRRSAKDGGKLAIITNVEW</sequence>
<organism evidence="3">
    <name type="scientific">Onchocerca flexuosa</name>
    <dbReference type="NCBI Taxonomy" id="387005"/>
    <lineage>
        <taxon>Eukaryota</taxon>
        <taxon>Metazoa</taxon>
        <taxon>Ecdysozoa</taxon>
        <taxon>Nematoda</taxon>
        <taxon>Chromadorea</taxon>
        <taxon>Rhabditida</taxon>
        <taxon>Spirurina</taxon>
        <taxon>Spiruromorpha</taxon>
        <taxon>Filarioidea</taxon>
        <taxon>Onchocercidae</taxon>
        <taxon>Onchocerca</taxon>
    </lineage>
</organism>
<dbReference type="EMBL" id="UZAJ01012526">
    <property type="protein sequence ID" value="VDO63856.1"/>
    <property type="molecule type" value="Genomic_DNA"/>
</dbReference>
<name>A0A183HQT1_9BILA</name>
<protein>
    <submittedName>
        <fullName evidence="3">RNAse_Pc domain-containing protein</fullName>
    </submittedName>
</protein>
<keyword evidence="2" id="KW-1185">Reference proteome</keyword>